<dbReference type="EMBL" id="KN817538">
    <property type="protein sequence ID" value="KJA24233.1"/>
    <property type="molecule type" value="Genomic_DNA"/>
</dbReference>
<dbReference type="InterPro" id="IPR001810">
    <property type="entry name" value="F-box_dom"/>
</dbReference>
<dbReference type="PROSITE" id="PS50181">
    <property type="entry name" value="FBOX"/>
    <property type="match status" value="1"/>
</dbReference>
<sequence>MMICYHTMSLLTLPEGVDDCLMDALSPRELLRYSRTCKTAYSIVQNYMKHAFCVDRLLSRYFSPAEINRFRELQYRTGALISGSTALQFFDSNTYPDSDLDVYVEHRFVRTLTDWLVDIGYKYTPLSDSADMATLDAPTPLGANTLLILSISSRERTTPSLLHSRFPFHVCNEYHRPRQSLFVIPQDNI</sequence>
<gene>
    <name evidence="2" type="ORF">HYPSUDRAFT_538032</name>
</gene>
<dbReference type="Proteomes" id="UP000054270">
    <property type="component" value="Unassembled WGS sequence"/>
</dbReference>
<keyword evidence="3" id="KW-1185">Reference proteome</keyword>
<organism evidence="2 3">
    <name type="scientific">Hypholoma sublateritium (strain FD-334 SS-4)</name>
    <dbReference type="NCBI Taxonomy" id="945553"/>
    <lineage>
        <taxon>Eukaryota</taxon>
        <taxon>Fungi</taxon>
        <taxon>Dikarya</taxon>
        <taxon>Basidiomycota</taxon>
        <taxon>Agaricomycotina</taxon>
        <taxon>Agaricomycetes</taxon>
        <taxon>Agaricomycetidae</taxon>
        <taxon>Agaricales</taxon>
        <taxon>Agaricineae</taxon>
        <taxon>Strophariaceae</taxon>
        <taxon>Hypholoma</taxon>
    </lineage>
</organism>
<evidence type="ECO:0000313" key="3">
    <source>
        <dbReference type="Proteomes" id="UP000054270"/>
    </source>
</evidence>
<dbReference type="OMA" id="GAFDINK"/>
<feature type="domain" description="F-box" evidence="1">
    <location>
        <begin position="7"/>
        <end position="61"/>
    </location>
</feature>
<name>A0A0D2MKK4_HYPSF</name>
<evidence type="ECO:0000313" key="2">
    <source>
        <dbReference type="EMBL" id="KJA24233.1"/>
    </source>
</evidence>
<dbReference type="OrthoDB" id="3041043at2759"/>
<evidence type="ECO:0000259" key="1">
    <source>
        <dbReference type="PROSITE" id="PS50181"/>
    </source>
</evidence>
<proteinExistence type="predicted"/>
<accession>A0A0D2MKK4</accession>
<reference evidence="3" key="1">
    <citation type="submission" date="2014-04" db="EMBL/GenBank/DDBJ databases">
        <title>Evolutionary Origins and Diversification of the Mycorrhizal Mutualists.</title>
        <authorList>
            <consortium name="DOE Joint Genome Institute"/>
            <consortium name="Mycorrhizal Genomics Consortium"/>
            <person name="Kohler A."/>
            <person name="Kuo A."/>
            <person name="Nagy L.G."/>
            <person name="Floudas D."/>
            <person name="Copeland A."/>
            <person name="Barry K.W."/>
            <person name="Cichocki N."/>
            <person name="Veneault-Fourrey C."/>
            <person name="LaButti K."/>
            <person name="Lindquist E.A."/>
            <person name="Lipzen A."/>
            <person name="Lundell T."/>
            <person name="Morin E."/>
            <person name="Murat C."/>
            <person name="Riley R."/>
            <person name="Ohm R."/>
            <person name="Sun H."/>
            <person name="Tunlid A."/>
            <person name="Henrissat B."/>
            <person name="Grigoriev I.V."/>
            <person name="Hibbett D.S."/>
            <person name="Martin F."/>
        </authorList>
    </citation>
    <scope>NUCLEOTIDE SEQUENCE [LARGE SCALE GENOMIC DNA]</scope>
    <source>
        <strain evidence="3">FD-334 SS-4</strain>
    </source>
</reference>
<protein>
    <recommendedName>
        <fullName evidence="1">F-box domain-containing protein</fullName>
    </recommendedName>
</protein>
<dbReference type="AlphaFoldDB" id="A0A0D2MKK4"/>